<organism evidence="2 3">
    <name type="scientific">Thermogutta terrifontis</name>
    <dbReference type="NCBI Taxonomy" id="1331910"/>
    <lineage>
        <taxon>Bacteria</taxon>
        <taxon>Pseudomonadati</taxon>
        <taxon>Planctomycetota</taxon>
        <taxon>Planctomycetia</taxon>
        <taxon>Pirellulales</taxon>
        <taxon>Thermoguttaceae</taxon>
        <taxon>Thermogutta</taxon>
    </lineage>
</organism>
<dbReference type="EMBL" id="CP018477">
    <property type="protein sequence ID" value="ASV72685.1"/>
    <property type="molecule type" value="Genomic_DNA"/>
</dbReference>
<dbReference type="RefSeq" id="WP_095413551.1">
    <property type="nucleotide sequence ID" value="NZ_CP018477.1"/>
</dbReference>
<reference evidence="2 3" key="1">
    <citation type="journal article" name="Front. Microbiol.">
        <title>Sugar Metabolism of the First Thermophilic Planctomycete Thermogutta terrifontis: Comparative Genomic and Transcriptomic Approaches.</title>
        <authorList>
            <person name="Elcheninov A.G."/>
            <person name="Menzel P."/>
            <person name="Gudbergsdottir S.R."/>
            <person name="Slesarev A.I."/>
            <person name="Kadnikov V.V."/>
            <person name="Krogh A."/>
            <person name="Bonch-Osmolovskaya E.A."/>
            <person name="Peng X."/>
            <person name="Kublanov I.V."/>
        </authorList>
    </citation>
    <scope>NUCLEOTIDE SEQUENCE [LARGE SCALE GENOMIC DNA]</scope>
    <source>
        <strain evidence="2 3">R1</strain>
    </source>
</reference>
<feature type="transmembrane region" description="Helical" evidence="1">
    <location>
        <begin position="93"/>
        <end position="113"/>
    </location>
</feature>
<keyword evidence="1" id="KW-0472">Membrane</keyword>
<proteinExistence type="predicted"/>
<keyword evidence="1" id="KW-1133">Transmembrane helix</keyword>
<feature type="transmembrane region" description="Helical" evidence="1">
    <location>
        <begin position="7"/>
        <end position="25"/>
    </location>
</feature>
<keyword evidence="3" id="KW-1185">Reference proteome</keyword>
<keyword evidence="1" id="KW-0812">Transmembrane</keyword>
<dbReference type="InterPro" id="IPR007437">
    <property type="entry name" value="DUF486"/>
</dbReference>
<evidence type="ECO:0000313" key="2">
    <source>
        <dbReference type="EMBL" id="ASV72685.1"/>
    </source>
</evidence>
<gene>
    <name evidence="2" type="ORF">THTE_0083</name>
</gene>
<name>A0A286R9P5_9BACT</name>
<evidence type="ECO:0000256" key="1">
    <source>
        <dbReference type="SAM" id="Phobius"/>
    </source>
</evidence>
<dbReference type="Pfam" id="PF04342">
    <property type="entry name" value="DMT_6"/>
    <property type="match status" value="1"/>
</dbReference>
<protein>
    <submittedName>
        <fullName evidence="2">Membrane protein, putative</fullName>
    </submittedName>
</protein>
<sequence length="117" mass="13302">MEKLLPILMLIGSNIFMTYAWYGHLKDLKNAPIFLAIVASWAVAFFEYCLQVPANRIGSRYYSLPELKVMQEVITMAVFAAFSTFYMRQPVNWNYAIAGVCLVVAAFFMFRGITHGA</sequence>
<accession>A0A286R9P5</accession>
<feature type="transmembrane region" description="Helical" evidence="1">
    <location>
        <begin position="31"/>
        <end position="49"/>
    </location>
</feature>
<dbReference type="AlphaFoldDB" id="A0A286R9P5"/>
<dbReference type="KEGG" id="ttf:THTE_0083"/>
<dbReference type="OrthoDB" id="9805206at2"/>
<dbReference type="Proteomes" id="UP000215086">
    <property type="component" value="Chromosome"/>
</dbReference>
<dbReference type="PIRSF" id="PIRSF021239">
    <property type="entry name" value="UCP021239"/>
    <property type="match status" value="1"/>
</dbReference>
<feature type="transmembrane region" description="Helical" evidence="1">
    <location>
        <begin position="69"/>
        <end position="87"/>
    </location>
</feature>
<dbReference type="PANTHER" id="PTHR38482">
    <property type="entry name" value="DMT FAMILY PROTEIN"/>
    <property type="match status" value="1"/>
</dbReference>
<dbReference type="PANTHER" id="PTHR38482:SF1">
    <property type="entry name" value="DMT FAMILY PROTEIN"/>
    <property type="match status" value="1"/>
</dbReference>
<evidence type="ECO:0000313" key="3">
    <source>
        <dbReference type="Proteomes" id="UP000215086"/>
    </source>
</evidence>